<dbReference type="InterPro" id="IPR033469">
    <property type="entry name" value="CYTH-like_dom_sf"/>
</dbReference>
<evidence type="ECO:0000313" key="2">
    <source>
        <dbReference type="EMBL" id="NKY22119.1"/>
    </source>
</evidence>
<comment type="caution">
    <text evidence="2">The sequence shown here is derived from an EMBL/GenBank/DDBJ whole genome shotgun (WGS) entry which is preliminary data.</text>
</comment>
<accession>A0A7X6QYG6</accession>
<dbReference type="Pfam" id="PF09359">
    <property type="entry name" value="VTC"/>
    <property type="match status" value="1"/>
</dbReference>
<dbReference type="CDD" id="cd07750">
    <property type="entry name" value="PolyPPase_VTC_like"/>
    <property type="match status" value="1"/>
</dbReference>
<feature type="domain" description="VTC" evidence="1">
    <location>
        <begin position="21"/>
        <end position="112"/>
    </location>
</feature>
<evidence type="ECO:0000259" key="1">
    <source>
        <dbReference type="Pfam" id="PF09359"/>
    </source>
</evidence>
<name>A0A7X6QYG6_9CELL</name>
<proteinExistence type="predicted"/>
<dbReference type="InterPro" id="IPR018966">
    <property type="entry name" value="VTC_domain"/>
</dbReference>
<keyword evidence="3" id="KW-1185">Reference proteome</keyword>
<dbReference type="AlphaFoldDB" id="A0A7X6QYG6"/>
<dbReference type="EMBL" id="JAAXOX010000002">
    <property type="protein sequence ID" value="NKY22119.1"/>
    <property type="molecule type" value="Genomic_DNA"/>
</dbReference>
<gene>
    <name evidence="2" type="ORF">HGA03_05500</name>
</gene>
<sequence length="255" mass="27926">MQELAPVTLEELVADSALLTRVDRKYVLPADALTGLIAALPPGTRRLTIDGRDDFGYRSVYLDTPELDAFHAAAGRRRRRYKVRTRSYLDSGGCWLEVKTRGPRGRTVKCRREHPDPGSVGAGLPFVRAALSDAGIPQPARLDLAPVLVTAYRRSTLHLPDGSRATLDTELCWSAPGGGPRVALPGRLIVETKSEHGAGALDRVLWRAGHRPERISKYATGLLLLHPDLTGRPWRRTLRRALTPGDTPCAARSAH</sequence>
<protein>
    <submittedName>
        <fullName evidence="2">Polyphosphate polymerase domain-containing protein</fullName>
    </submittedName>
</protein>
<dbReference type="SUPFAM" id="SSF55154">
    <property type="entry name" value="CYTH-like phosphatases"/>
    <property type="match status" value="1"/>
</dbReference>
<organism evidence="2 3">
    <name type="scientific">Cellulomonas denverensis</name>
    <dbReference type="NCBI Taxonomy" id="264297"/>
    <lineage>
        <taxon>Bacteria</taxon>
        <taxon>Bacillati</taxon>
        <taxon>Actinomycetota</taxon>
        <taxon>Actinomycetes</taxon>
        <taxon>Micrococcales</taxon>
        <taxon>Cellulomonadaceae</taxon>
        <taxon>Cellulomonas</taxon>
    </lineage>
</organism>
<evidence type="ECO:0000313" key="3">
    <source>
        <dbReference type="Proteomes" id="UP000581206"/>
    </source>
</evidence>
<dbReference type="Proteomes" id="UP000581206">
    <property type="component" value="Unassembled WGS sequence"/>
</dbReference>
<reference evidence="2 3" key="1">
    <citation type="submission" date="2020-04" db="EMBL/GenBank/DDBJ databases">
        <title>MicrobeNet Type strains.</title>
        <authorList>
            <person name="Nicholson A.C."/>
        </authorList>
    </citation>
    <scope>NUCLEOTIDE SEQUENCE [LARGE SCALE GENOMIC DNA]</scope>
    <source>
        <strain evidence="2 3">ATCC BAA-788</strain>
    </source>
</reference>